<dbReference type="Pfam" id="PF09972">
    <property type="entry name" value="DUF2207"/>
    <property type="match status" value="1"/>
</dbReference>
<evidence type="ECO:0000256" key="2">
    <source>
        <dbReference type="SAM" id="Phobius"/>
    </source>
</evidence>
<sequence>MLSWNAPAGLKRELPMRRLLAALALVFFVLAMPLAAAAEEFISAYHSVIGVAKDGTLTVTETITANVEGNQIRRGIYRDFPLTFVDERDRRSKVDFKLLSVERDGDDEDYRTESINGGIRIYTGNADVLLPHGEHTFQITYETSRQIRFFDDHDELYWNVTGTEWAFPIEEATATVTLPDGVKAKALDVFTGGYGATEKDARAVEEGDEIFFATTRRLRPQEGLTVAIKLPKGSIERPTPSQENIWWLRDHAALVIAGAGLLFVTLYYGRAWIRVGRDPTRGVMVPRWDPPEGVSPALVNYIDNKGFSGGGWTALSAAALNLAVRGHVVLEDLKNAIIITATGKTGEKLPTGEAALMRAVEAADGKLTIDRENGKRIQAAGSGFRSAMEREHRGKYYRANKSYVVVGIVLSAATLAALLIFGGLSEDSIPFVIVPVFLAVFIAAFAVSVGKSFRRSSSLRRRILSIVVLAFMGFVLFTEFSSILAALVFSASDPADLPLFFAIGGIVLVNGLFYFLMGAPTPLGTRMMDGIDGLRQYLTLAEKDRLNMQSAPEMSPRHFETLLPYAVALGVEKPWSETFERWLLAASAGAAAAAYQPSWYHGDSFGPGSFTDTIGGLAGSMTDKITSSLPPPARSSSSGFSSGGGFSGGGGGGGGGGGW</sequence>
<feature type="domain" description="Predicted membrane protein YciQ-like C-terminal" evidence="4">
    <location>
        <begin position="289"/>
        <end position="579"/>
    </location>
</feature>
<keyword evidence="2" id="KW-0812">Transmembrane</keyword>
<dbReference type="InterPro" id="IPR018702">
    <property type="entry name" value="DUF2207"/>
</dbReference>
<feature type="transmembrane region" description="Helical" evidence="2">
    <location>
        <begin position="429"/>
        <end position="450"/>
    </location>
</feature>
<dbReference type="InterPro" id="IPR048389">
    <property type="entry name" value="YciQ-like_C"/>
</dbReference>
<dbReference type="AlphaFoldDB" id="A0A508X5E7"/>
<organism evidence="5">
    <name type="scientific">Sinorhizobium medicae</name>
    <dbReference type="NCBI Taxonomy" id="110321"/>
    <lineage>
        <taxon>Bacteria</taxon>
        <taxon>Pseudomonadati</taxon>
        <taxon>Pseudomonadota</taxon>
        <taxon>Alphaproteobacteria</taxon>
        <taxon>Hyphomicrobiales</taxon>
        <taxon>Rhizobiaceae</taxon>
        <taxon>Sinorhizobium/Ensifer group</taxon>
        <taxon>Sinorhizobium</taxon>
    </lineage>
</organism>
<feature type="compositionally biased region" description="Gly residues" evidence="1">
    <location>
        <begin position="641"/>
        <end position="659"/>
    </location>
</feature>
<evidence type="ECO:0000259" key="3">
    <source>
        <dbReference type="Pfam" id="PF09972"/>
    </source>
</evidence>
<protein>
    <recommendedName>
        <fullName evidence="6">DUF2207 domain-containing protein</fullName>
    </recommendedName>
</protein>
<feature type="region of interest" description="Disordered" evidence="1">
    <location>
        <begin position="622"/>
        <end position="659"/>
    </location>
</feature>
<evidence type="ECO:0000256" key="1">
    <source>
        <dbReference type="SAM" id="MobiDB-lite"/>
    </source>
</evidence>
<dbReference type="EMBL" id="CABFNB010000139">
    <property type="protein sequence ID" value="VTZ64757.1"/>
    <property type="molecule type" value="Genomic_DNA"/>
</dbReference>
<feature type="transmembrane region" description="Helical" evidence="2">
    <location>
        <begin position="497"/>
        <end position="517"/>
    </location>
</feature>
<reference evidence="5" key="1">
    <citation type="submission" date="2019-06" db="EMBL/GenBank/DDBJ databases">
        <authorList>
            <person name="Le Quere A."/>
            <person name="Colella S."/>
        </authorList>
    </citation>
    <scope>NUCLEOTIDE SEQUENCE</scope>
    <source>
        <strain evidence="5">EmedicaeMD41</strain>
    </source>
</reference>
<evidence type="ECO:0000259" key="4">
    <source>
        <dbReference type="Pfam" id="PF20990"/>
    </source>
</evidence>
<dbReference type="Proteomes" id="UP000507954">
    <property type="component" value="Unassembled WGS sequence"/>
</dbReference>
<feature type="transmembrane region" description="Helical" evidence="2">
    <location>
        <begin position="462"/>
        <end position="491"/>
    </location>
</feature>
<evidence type="ECO:0000313" key="5">
    <source>
        <dbReference type="EMBL" id="VTZ64757.1"/>
    </source>
</evidence>
<keyword evidence="2" id="KW-0472">Membrane</keyword>
<accession>A0A508X5E7</accession>
<dbReference type="Pfam" id="PF20990">
    <property type="entry name" value="DUF2207_C"/>
    <property type="match status" value="1"/>
</dbReference>
<name>A0A508X5E7_9HYPH</name>
<evidence type="ECO:0008006" key="6">
    <source>
        <dbReference type="Google" id="ProtNLM"/>
    </source>
</evidence>
<feature type="transmembrane region" description="Helical" evidence="2">
    <location>
        <begin position="403"/>
        <end position="423"/>
    </location>
</feature>
<feature type="transmembrane region" description="Helical" evidence="2">
    <location>
        <begin position="246"/>
        <end position="268"/>
    </location>
</feature>
<keyword evidence="2" id="KW-1133">Transmembrane helix</keyword>
<gene>
    <name evidence="5" type="ORF">EMEDMD4_70060</name>
</gene>
<proteinExistence type="predicted"/>
<feature type="domain" description="DUF2207" evidence="3">
    <location>
        <begin position="42"/>
        <end position="228"/>
    </location>
</feature>